<evidence type="ECO:0000313" key="1">
    <source>
        <dbReference type="EMBL" id="KIC13109.1"/>
    </source>
</evidence>
<dbReference type="Proteomes" id="UP000829504">
    <property type="component" value="Chromosome"/>
</dbReference>
<gene>
    <name evidence="1" type="ORF">MCC93_01950</name>
    <name evidence="2" type="ORF">MON37_04375</name>
</gene>
<reference evidence="1 3" key="1">
    <citation type="submission" date="2014-12" db="EMBL/GenBank/DDBJ databases">
        <title>Genome sequence of Morococcus cerebrosus.</title>
        <authorList>
            <person name="Shin S.-K."/>
            <person name="Yi H."/>
        </authorList>
    </citation>
    <scope>NUCLEOTIDE SEQUENCE [LARGE SCALE GENOMIC DNA]</scope>
    <source>
        <strain evidence="1 3">CIP 81.93</strain>
    </source>
</reference>
<organism evidence="1 3">
    <name type="scientific">Morococcus cerebrosus</name>
    <dbReference type="NCBI Taxonomy" id="1056807"/>
    <lineage>
        <taxon>Bacteria</taxon>
        <taxon>Pseudomonadati</taxon>
        <taxon>Pseudomonadota</taxon>
        <taxon>Betaproteobacteria</taxon>
        <taxon>Neisseriales</taxon>
        <taxon>Neisseriaceae</taxon>
        <taxon>Morococcus</taxon>
    </lineage>
</organism>
<reference evidence="2 4" key="2">
    <citation type="submission" date="2022-03" db="EMBL/GenBank/DDBJ databases">
        <title>Genome sequencing of Morococcus cerebrosus.</title>
        <authorList>
            <person name="Baek M.-G."/>
            <person name="Yi H."/>
        </authorList>
    </citation>
    <scope>NUCLEOTIDE SEQUENCE [LARGE SCALE GENOMIC DNA]</scope>
    <source>
        <strain evidence="2 4">CIP 81.93</strain>
    </source>
</reference>
<dbReference type="AlphaFoldDB" id="A0A0C1EVA0"/>
<name>A0A0C1EVA0_9NEIS</name>
<keyword evidence="4" id="KW-1185">Reference proteome</keyword>
<dbReference type="EMBL" id="CP094242">
    <property type="protein sequence ID" value="UNV88170.1"/>
    <property type="molecule type" value="Genomic_DNA"/>
</dbReference>
<evidence type="ECO:0000313" key="2">
    <source>
        <dbReference type="EMBL" id="UNV88170.1"/>
    </source>
</evidence>
<dbReference type="RefSeq" id="WP_039404705.1">
    <property type="nucleotide sequence ID" value="NZ_CP094242.1"/>
</dbReference>
<sequence length="125" mass="14320">MNTKRPKLSRFAHIYGMNGQFILLEQHSEWMPVNDADYDNAPALPEGFVFADEAFYTTDGSVPPLVLPDNIKIFNEEARKLERRRLDALALEELGKNLAATQAETDLEALLEKIEFHLKQDNLFK</sequence>
<proteinExistence type="predicted"/>
<protein>
    <submittedName>
        <fullName evidence="1">Uncharacterized protein</fullName>
    </submittedName>
</protein>
<dbReference type="EMBL" id="JUFZ01000008">
    <property type="protein sequence ID" value="KIC13109.1"/>
    <property type="molecule type" value="Genomic_DNA"/>
</dbReference>
<dbReference type="Proteomes" id="UP000031390">
    <property type="component" value="Unassembled WGS sequence"/>
</dbReference>
<dbReference type="PATRIC" id="fig|1056807.3.peg.188"/>
<accession>A0A0C1EVA0</accession>
<evidence type="ECO:0000313" key="4">
    <source>
        <dbReference type="Proteomes" id="UP000829504"/>
    </source>
</evidence>
<evidence type="ECO:0000313" key="3">
    <source>
        <dbReference type="Proteomes" id="UP000031390"/>
    </source>
</evidence>